<evidence type="ECO:0000313" key="1">
    <source>
        <dbReference type="EMBL" id="MBS4212961.1"/>
    </source>
</evidence>
<dbReference type="GO" id="GO:0008168">
    <property type="term" value="F:methyltransferase activity"/>
    <property type="evidence" value="ECO:0007669"/>
    <property type="project" value="UniProtKB-KW"/>
</dbReference>
<protein>
    <submittedName>
        <fullName evidence="1">Methyltransferase</fullName>
    </submittedName>
</protein>
<dbReference type="AlphaFoldDB" id="A0A942U1P2"/>
<keyword evidence="1" id="KW-0489">Methyltransferase</keyword>
<keyword evidence="1" id="KW-0808">Transferase</keyword>
<comment type="caution">
    <text evidence="1">The sequence shown here is derived from an EMBL/GenBank/DDBJ whole genome shotgun (WGS) entry which is preliminary data.</text>
</comment>
<evidence type="ECO:0000313" key="2">
    <source>
        <dbReference type="Proteomes" id="UP000679749"/>
    </source>
</evidence>
<dbReference type="Proteomes" id="UP000679749">
    <property type="component" value="Unassembled WGS sequence"/>
</dbReference>
<dbReference type="EMBL" id="JAGYPF010000002">
    <property type="protein sequence ID" value="MBS4212961.1"/>
    <property type="molecule type" value="Genomic_DNA"/>
</dbReference>
<dbReference type="RefSeq" id="WP_213117478.1">
    <property type="nucleotide sequence ID" value="NZ_JAGYPF010000002.1"/>
</dbReference>
<name>A0A942U1P2_9BACI</name>
<dbReference type="GO" id="GO:0032259">
    <property type="term" value="P:methylation"/>
    <property type="evidence" value="ECO:0007669"/>
    <property type="project" value="UniProtKB-KW"/>
</dbReference>
<gene>
    <name evidence="1" type="ORF">KHA99_10935</name>
</gene>
<organism evidence="1 2">
    <name type="scientific">Neobacillus rhizophilus</name>
    <dbReference type="NCBI Taxonomy" id="2833579"/>
    <lineage>
        <taxon>Bacteria</taxon>
        <taxon>Bacillati</taxon>
        <taxon>Bacillota</taxon>
        <taxon>Bacilli</taxon>
        <taxon>Bacillales</taxon>
        <taxon>Bacillaceae</taxon>
        <taxon>Neobacillus</taxon>
    </lineage>
</organism>
<proteinExistence type="predicted"/>
<sequence>MNKVLVEIFLPAADQSYDVYIPLESQMSEVLTLVSTLLTDLSNGNFKAMGSEVLCDAETGIIFNINMPVAELGIKNGSKLMLI</sequence>
<accession>A0A942U1P2</accession>
<reference evidence="1" key="1">
    <citation type="submission" date="2021-05" db="EMBL/GenBank/DDBJ databases">
        <title>Novel Bacillus species.</title>
        <authorList>
            <person name="Liu G."/>
        </authorList>
    </citation>
    <scope>NUCLEOTIDE SEQUENCE</scope>
    <source>
        <strain evidence="1">FJAT-49825</strain>
    </source>
</reference>
<keyword evidence="2" id="KW-1185">Reference proteome</keyword>